<protein>
    <submittedName>
        <fullName evidence="1">Uncharacterized protein</fullName>
    </submittedName>
</protein>
<organism evidence="1 2">
    <name type="scientific">Dichomitus squalens (strain LYAD-421)</name>
    <name type="common">Western red white-rot fungus</name>
    <dbReference type="NCBI Taxonomy" id="732165"/>
    <lineage>
        <taxon>Eukaryota</taxon>
        <taxon>Fungi</taxon>
        <taxon>Dikarya</taxon>
        <taxon>Basidiomycota</taxon>
        <taxon>Agaricomycotina</taxon>
        <taxon>Agaricomycetes</taxon>
        <taxon>Polyporales</taxon>
        <taxon>Polyporaceae</taxon>
        <taxon>Dichomitus</taxon>
    </lineage>
</organism>
<dbReference type="Proteomes" id="UP000053319">
    <property type="component" value="Unassembled WGS sequence"/>
</dbReference>
<sequence length="53" mass="6248">MAQDDSIIPAQFLLDLEFLLYYRRSTLRTTQSGPSIVRMLTPYPSNYKRNPLR</sequence>
<evidence type="ECO:0000313" key="1">
    <source>
        <dbReference type="EMBL" id="EJF61875.1"/>
    </source>
</evidence>
<evidence type="ECO:0000313" key="2">
    <source>
        <dbReference type="Proteomes" id="UP000053319"/>
    </source>
</evidence>
<name>R7T1N8_DICSQ</name>
<dbReference type="GeneID" id="18835467"/>
<dbReference type="KEGG" id="dsq:DICSQDRAFT_136398"/>
<dbReference type="EMBL" id="JH719408">
    <property type="protein sequence ID" value="EJF61875.1"/>
    <property type="molecule type" value="Genomic_DNA"/>
</dbReference>
<accession>R7T1N8</accession>
<dbReference type="AlphaFoldDB" id="R7T1N8"/>
<dbReference type="HOGENOM" id="CLU_3068637_0_0_1"/>
<gene>
    <name evidence="1" type="ORF">DICSQDRAFT_136398</name>
</gene>
<proteinExistence type="predicted"/>
<reference evidence="1 2" key="1">
    <citation type="journal article" date="2012" name="Science">
        <title>The Paleozoic origin of enzymatic lignin decomposition reconstructed from 31 fungal genomes.</title>
        <authorList>
            <person name="Floudas D."/>
            <person name="Binder M."/>
            <person name="Riley R."/>
            <person name="Barry K."/>
            <person name="Blanchette R.A."/>
            <person name="Henrissat B."/>
            <person name="Martinez A.T."/>
            <person name="Otillar R."/>
            <person name="Spatafora J.W."/>
            <person name="Yadav J.S."/>
            <person name="Aerts A."/>
            <person name="Benoit I."/>
            <person name="Boyd A."/>
            <person name="Carlson A."/>
            <person name="Copeland A."/>
            <person name="Coutinho P.M."/>
            <person name="de Vries R.P."/>
            <person name="Ferreira P."/>
            <person name="Findley K."/>
            <person name="Foster B."/>
            <person name="Gaskell J."/>
            <person name="Glotzer D."/>
            <person name="Gorecki P."/>
            <person name="Heitman J."/>
            <person name="Hesse C."/>
            <person name="Hori C."/>
            <person name="Igarashi K."/>
            <person name="Jurgens J.A."/>
            <person name="Kallen N."/>
            <person name="Kersten P."/>
            <person name="Kohler A."/>
            <person name="Kuees U."/>
            <person name="Kumar T.K.A."/>
            <person name="Kuo A."/>
            <person name="LaButti K."/>
            <person name="Larrondo L.F."/>
            <person name="Lindquist E."/>
            <person name="Ling A."/>
            <person name="Lombard V."/>
            <person name="Lucas S."/>
            <person name="Lundell T."/>
            <person name="Martin R."/>
            <person name="McLaughlin D.J."/>
            <person name="Morgenstern I."/>
            <person name="Morin E."/>
            <person name="Murat C."/>
            <person name="Nagy L.G."/>
            <person name="Nolan M."/>
            <person name="Ohm R.A."/>
            <person name="Patyshakuliyeva A."/>
            <person name="Rokas A."/>
            <person name="Ruiz-Duenas F.J."/>
            <person name="Sabat G."/>
            <person name="Salamov A."/>
            <person name="Samejima M."/>
            <person name="Schmutz J."/>
            <person name="Slot J.C."/>
            <person name="St John F."/>
            <person name="Stenlid J."/>
            <person name="Sun H."/>
            <person name="Sun S."/>
            <person name="Syed K."/>
            <person name="Tsang A."/>
            <person name="Wiebenga A."/>
            <person name="Young D."/>
            <person name="Pisabarro A."/>
            <person name="Eastwood D.C."/>
            <person name="Martin F."/>
            <person name="Cullen D."/>
            <person name="Grigoriev I.V."/>
            <person name="Hibbett D.S."/>
        </authorList>
    </citation>
    <scope>NUCLEOTIDE SEQUENCE [LARGE SCALE GENOMIC DNA]</scope>
    <source>
        <strain evidence="1 2">LYAD-421 SS1</strain>
    </source>
</reference>
<dbReference type="RefSeq" id="XP_007365576.1">
    <property type="nucleotide sequence ID" value="XM_007365514.1"/>
</dbReference>